<evidence type="ECO:0000313" key="17">
    <source>
        <dbReference type="EMBL" id="MBI8989109.1"/>
    </source>
</evidence>
<evidence type="ECO:0000256" key="2">
    <source>
        <dbReference type="ARBA" id="ARBA00004726"/>
    </source>
</evidence>
<gene>
    <name evidence="17" type="ORF">JDV75_04965</name>
</gene>
<dbReference type="PANTHER" id="PTHR22749">
    <property type="entry name" value="RIBOFLAVIN KINASE/FMN ADENYLYLTRANSFERASE"/>
    <property type="match status" value="1"/>
</dbReference>
<dbReference type="NCBIfam" id="TIGR00083">
    <property type="entry name" value="ribF"/>
    <property type="match status" value="1"/>
</dbReference>
<evidence type="ECO:0000256" key="14">
    <source>
        <dbReference type="ARBA" id="ARBA00049494"/>
    </source>
</evidence>
<dbReference type="GO" id="GO:0006747">
    <property type="term" value="P:FAD biosynthetic process"/>
    <property type="evidence" value="ECO:0007669"/>
    <property type="project" value="UniProtKB-UniRule"/>
</dbReference>
<dbReference type="InterPro" id="IPR023468">
    <property type="entry name" value="Riboflavin_kinase"/>
</dbReference>
<dbReference type="PANTHER" id="PTHR22749:SF6">
    <property type="entry name" value="RIBOFLAVIN KINASE"/>
    <property type="match status" value="1"/>
</dbReference>
<keyword evidence="6 15" id="KW-0808">Transferase</keyword>
<keyword evidence="9 15" id="KW-0418">Kinase</keyword>
<keyword evidence="4 15" id="KW-0285">Flavoprotein</keyword>
<dbReference type="GO" id="GO:0008531">
    <property type="term" value="F:riboflavin kinase activity"/>
    <property type="evidence" value="ECO:0007669"/>
    <property type="project" value="UniProtKB-UniRule"/>
</dbReference>
<organism evidence="17 18">
    <name type="scientific">Corynebacterium meridianum</name>
    <dbReference type="NCBI Taxonomy" id="2765363"/>
    <lineage>
        <taxon>Bacteria</taxon>
        <taxon>Bacillati</taxon>
        <taxon>Actinomycetota</taxon>
        <taxon>Actinomycetes</taxon>
        <taxon>Mycobacteriales</taxon>
        <taxon>Corynebacteriaceae</taxon>
        <taxon>Corynebacterium</taxon>
    </lineage>
</organism>
<dbReference type="AlphaFoldDB" id="A0A934I688"/>
<protein>
    <recommendedName>
        <fullName evidence="15">Riboflavin biosynthesis protein</fullName>
    </recommendedName>
    <domain>
        <recommendedName>
            <fullName evidence="15">Riboflavin kinase</fullName>
            <ecNumber evidence="15">2.7.1.26</ecNumber>
        </recommendedName>
        <alternativeName>
            <fullName evidence="15">Flavokinase</fullName>
        </alternativeName>
    </domain>
    <domain>
        <recommendedName>
            <fullName evidence="15">FMN adenylyltransferase</fullName>
            <ecNumber evidence="15">2.7.7.2</ecNumber>
        </recommendedName>
        <alternativeName>
            <fullName evidence="15">FAD pyrophosphorylase</fullName>
        </alternativeName>
        <alternativeName>
            <fullName evidence="15">FAD synthase</fullName>
        </alternativeName>
    </domain>
</protein>
<reference evidence="17" key="1">
    <citation type="submission" date="2020-12" db="EMBL/GenBank/DDBJ databases">
        <title>Genome public.</title>
        <authorList>
            <person name="Sun Q."/>
        </authorList>
    </citation>
    <scope>NUCLEOTIDE SEQUENCE</scope>
    <source>
        <strain evidence="17">CCM 8863</strain>
    </source>
</reference>
<keyword evidence="10 15" id="KW-0274">FAD</keyword>
<dbReference type="GO" id="GO:0005524">
    <property type="term" value="F:ATP binding"/>
    <property type="evidence" value="ECO:0007669"/>
    <property type="project" value="UniProtKB-UniRule"/>
</dbReference>
<evidence type="ECO:0000256" key="12">
    <source>
        <dbReference type="ARBA" id="ARBA00023268"/>
    </source>
</evidence>
<dbReference type="Pfam" id="PF01687">
    <property type="entry name" value="Flavokinase"/>
    <property type="match status" value="1"/>
</dbReference>
<dbReference type="GO" id="GO:0009231">
    <property type="term" value="P:riboflavin biosynthetic process"/>
    <property type="evidence" value="ECO:0007669"/>
    <property type="project" value="InterPro"/>
</dbReference>
<evidence type="ECO:0000256" key="10">
    <source>
        <dbReference type="ARBA" id="ARBA00022827"/>
    </source>
</evidence>
<dbReference type="EMBL" id="JAEIOS010000011">
    <property type="protein sequence ID" value="MBI8989109.1"/>
    <property type="molecule type" value="Genomic_DNA"/>
</dbReference>
<dbReference type="PIRSF" id="PIRSF004491">
    <property type="entry name" value="FAD_Synth"/>
    <property type="match status" value="1"/>
</dbReference>
<dbReference type="RefSeq" id="WP_198738124.1">
    <property type="nucleotide sequence ID" value="NZ_JAEIOS010000011.1"/>
</dbReference>
<name>A0A934I688_9CORY</name>
<dbReference type="GO" id="GO:0009398">
    <property type="term" value="P:FMN biosynthetic process"/>
    <property type="evidence" value="ECO:0007669"/>
    <property type="project" value="UniProtKB-UniRule"/>
</dbReference>
<keyword evidence="12" id="KW-0511">Multifunctional enzyme</keyword>
<dbReference type="FunFam" id="3.40.50.620:FF:000021">
    <property type="entry name" value="Riboflavin biosynthesis protein"/>
    <property type="match status" value="1"/>
</dbReference>
<comment type="function">
    <text evidence="1">Catalyzes the phosphorylation of riboflavin to FMN followed by the adenylation of FMN to FAD.</text>
</comment>
<dbReference type="Gene3D" id="3.40.50.620">
    <property type="entry name" value="HUPs"/>
    <property type="match status" value="1"/>
</dbReference>
<dbReference type="SUPFAM" id="SSF52374">
    <property type="entry name" value="Nucleotidylyl transferase"/>
    <property type="match status" value="1"/>
</dbReference>
<dbReference type="InterPro" id="IPR014729">
    <property type="entry name" value="Rossmann-like_a/b/a_fold"/>
</dbReference>
<accession>A0A934I688</accession>
<keyword evidence="7 15" id="KW-0548">Nucleotidyltransferase</keyword>
<feature type="domain" description="Riboflavin kinase" evidence="16">
    <location>
        <begin position="183"/>
        <end position="322"/>
    </location>
</feature>
<dbReference type="SMART" id="SM00904">
    <property type="entry name" value="Flavokinase"/>
    <property type="match status" value="1"/>
</dbReference>
<evidence type="ECO:0000256" key="3">
    <source>
        <dbReference type="ARBA" id="ARBA00005201"/>
    </source>
</evidence>
<comment type="caution">
    <text evidence="17">The sequence shown here is derived from an EMBL/GenBank/DDBJ whole genome shotgun (WGS) entry which is preliminary data.</text>
</comment>
<evidence type="ECO:0000256" key="13">
    <source>
        <dbReference type="ARBA" id="ARBA00047880"/>
    </source>
</evidence>
<comment type="pathway">
    <text evidence="3 15">Cofactor biosynthesis; FMN biosynthesis; FMN from riboflavin (ATP route): step 1/1.</text>
</comment>
<comment type="similarity">
    <text evidence="15">Belongs to the ribF family.</text>
</comment>
<dbReference type="InterPro" id="IPR023465">
    <property type="entry name" value="Riboflavin_kinase_dom_sf"/>
</dbReference>
<dbReference type="CDD" id="cd02064">
    <property type="entry name" value="FAD_synthetase_N"/>
    <property type="match status" value="1"/>
</dbReference>
<dbReference type="GO" id="GO:0003919">
    <property type="term" value="F:FMN adenylyltransferase activity"/>
    <property type="evidence" value="ECO:0007669"/>
    <property type="project" value="UniProtKB-UniRule"/>
</dbReference>
<evidence type="ECO:0000313" key="18">
    <source>
        <dbReference type="Proteomes" id="UP000645966"/>
    </source>
</evidence>
<evidence type="ECO:0000256" key="5">
    <source>
        <dbReference type="ARBA" id="ARBA00022643"/>
    </source>
</evidence>
<dbReference type="Gene3D" id="2.40.30.30">
    <property type="entry name" value="Riboflavin kinase-like"/>
    <property type="match status" value="1"/>
</dbReference>
<evidence type="ECO:0000256" key="9">
    <source>
        <dbReference type="ARBA" id="ARBA00022777"/>
    </source>
</evidence>
<evidence type="ECO:0000256" key="11">
    <source>
        <dbReference type="ARBA" id="ARBA00022840"/>
    </source>
</evidence>
<evidence type="ECO:0000256" key="8">
    <source>
        <dbReference type="ARBA" id="ARBA00022741"/>
    </source>
</evidence>
<keyword evidence="5 15" id="KW-0288">FMN</keyword>
<comment type="catalytic activity">
    <reaction evidence="14 15">
        <text>FMN + ATP + H(+) = FAD + diphosphate</text>
        <dbReference type="Rhea" id="RHEA:17237"/>
        <dbReference type="ChEBI" id="CHEBI:15378"/>
        <dbReference type="ChEBI" id="CHEBI:30616"/>
        <dbReference type="ChEBI" id="CHEBI:33019"/>
        <dbReference type="ChEBI" id="CHEBI:57692"/>
        <dbReference type="ChEBI" id="CHEBI:58210"/>
        <dbReference type="EC" id="2.7.7.2"/>
    </reaction>
</comment>
<keyword evidence="8 15" id="KW-0547">Nucleotide-binding</keyword>
<evidence type="ECO:0000256" key="15">
    <source>
        <dbReference type="PIRNR" id="PIRNR004491"/>
    </source>
</evidence>
<dbReference type="InterPro" id="IPR015864">
    <property type="entry name" value="FAD_synthase"/>
</dbReference>
<dbReference type="Pfam" id="PF06574">
    <property type="entry name" value="FAD_syn"/>
    <property type="match status" value="1"/>
</dbReference>
<comment type="pathway">
    <text evidence="2 15">Cofactor biosynthesis; FAD biosynthesis; FAD from FMN: step 1/1.</text>
</comment>
<dbReference type="EC" id="2.7.1.26" evidence="15"/>
<dbReference type="EC" id="2.7.7.2" evidence="15"/>
<dbReference type="NCBIfam" id="NF004160">
    <property type="entry name" value="PRK05627.1-3"/>
    <property type="match status" value="1"/>
</dbReference>
<dbReference type="FunFam" id="2.40.30.30:FF:000003">
    <property type="entry name" value="Riboflavin biosynthesis protein"/>
    <property type="match status" value="1"/>
</dbReference>
<dbReference type="InterPro" id="IPR015865">
    <property type="entry name" value="Riboflavin_kinase_bac/euk"/>
</dbReference>
<sequence>MDIWHGLEQIPADLEGSVVTIGVFDGVHRGHRRLIGAATRRARELDLPAVLMTFDPHPMSVFAPDRLPPMLGTVTTRADLARELGVDHMLVAPFTAEMAKLTPEEFVDGVLVEKLRAAAVVVGENFTFGHRAAGTTDTLRELGSGRGIEVDVQGLLTEDGTTISSSVIRGLLREGDVARANWALGRPFRLSGEVVRGAGRGGRELGYPTANLYFPETVAVPADGVYCGWFTVTDDPDAGPLEGDMVPGTRYITAISVGTNPTFGDERRSVEAFVLDREADLYGRHCEIEFIEHLRGMEKFDGVDDLLTAMDRDVRRTRGIMAPHQPTE</sequence>
<dbReference type="Proteomes" id="UP000645966">
    <property type="component" value="Unassembled WGS sequence"/>
</dbReference>
<dbReference type="SUPFAM" id="SSF82114">
    <property type="entry name" value="Riboflavin kinase-like"/>
    <property type="match status" value="1"/>
</dbReference>
<keyword evidence="11 15" id="KW-0067">ATP-binding</keyword>
<dbReference type="InterPro" id="IPR002606">
    <property type="entry name" value="Riboflavin_kinase_bac"/>
</dbReference>
<evidence type="ECO:0000256" key="6">
    <source>
        <dbReference type="ARBA" id="ARBA00022679"/>
    </source>
</evidence>
<evidence type="ECO:0000256" key="7">
    <source>
        <dbReference type="ARBA" id="ARBA00022695"/>
    </source>
</evidence>
<evidence type="ECO:0000259" key="16">
    <source>
        <dbReference type="SMART" id="SM00904"/>
    </source>
</evidence>
<evidence type="ECO:0000256" key="1">
    <source>
        <dbReference type="ARBA" id="ARBA00002121"/>
    </source>
</evidence>
<proteinExistence type="inferred from homology"/>
<comment type="catalytic activity">
    <reaction evidence="13 15">
        <text>riboflavin + ATP = FMN + ADP + H(+)</text>
        <dbReference type="Rhea" id="RHEA:14357"/>
        <dbReference type="ChEBI" id="CHEBI:15378"/>
        <dbReference type="ChEBI" id="CHEBI:30616"/>
        <dbReference type="ChEBI" id="CHEBI:57986"/>
        <dbReference type="ChEBI" id="CHEBI:58210"/>
        <dbReference type="ChEBI" id="CHEBI:456216"/>
        <dbReference type="EC" id="2.7.1.26"/>
    </reaction>
</comment>
<evidence type="ECO:0000256" key="4">
    <source>
        <dbReference type="ARBA" id="ARBA00022630"/>
    </source>
</evidence>
<keyword evidence="18" id="KW-1185">Reference proteome</keyword>